<accession>A0ABT0PCW0</accession>
<evidence type="ECO:0000313" key="1">
    <source>
        <dbReference type="EMBL" id="MCL6269091.1"/>
    </source>
</evidence>
<dbReference type="InterPro" id="IPR007420">
    <property type="entry name" value="DUF465"/>
</dbReference>
<gene>
    <name evidence="1" type="ORF">M3P05_03930</name>
</gene>
<dbReference type="Proteomes" id="UP001203338">
    <property type="component" value="Unassembled WGS sequence"/>
</dbReference>
<keyword evidence="2" id="KW-1185">Reference proteome</keyword>
<dbReference type="RefSeq" id="WP_249697961.1">
    <property type="nucleotide sequence ID" value="NZ_JAMFLX010000004.1"/>
</dbReference>
<dbReference type="Gene3D" id="6.10.280.50">
    <property type="match status" value="1"/>
</dbReference>
<reference evidence="1 2" key="1">
    <citation type="submission" date="2022-05" db="EMBL/GenBank/DDBJ databases">
        <authorList>
            <person name="Park J.-S."/>
        </authorList>
    </citation>
    <scope>NUCLEOTIDE SEQUENCE [LARGE SCALE GENOMIC DNA]</scope>
    <source>
        <strain evidence="1 2">2012CJ34-2</strain>
    </source>
</reference>
<organism evidence="1 2">
    <name type="scientific">Parendozoicomonas callyspongiae</name>
    <dbReference type="NCBI Taxonomy" id="2942213"/>
    <lineage>
        <taxon>Bacteria</taxon>
        <taxon>Pseudomonadati</taxon>
        <taxon>Pseudomonadota</taxon>
        <taxon>Gammaproteobacteria</taxon>
        <taxon>Oceanospirillales</taxon>
        <taxon>Endozoicomonadaceae</taxon>
        <taxon>Parendozoicomonas</taxon>
    </lineage>
</organism>
<proteinExistence type="predicted"/>
<dbReference type="Pfam" id="PF04325">
    <property type="entry name" value="DUF465"/>
    <property type="match status" value="1"/>
</dbReference>
<sequence length="78" mass="9348">MIPEKHDLADEFPSFRALLKTLDKSDPEFHELCTRYESIDQEIVHYETEAGCSDHYLEDLKKHRLKLKDQIYFKLTHP</sequence>
<name>A0ABT0PCW0_9GAMM</name>
<protein>
    <submittedName>
        <fullName evidence="1">YdcH family protein</fullName>
    </submittedName>
</protein>
<dbReference type="EMBL" id="JAMFLX010000004">
    <property type="protein sequence ID" value="MCL6269091.1"/>
    <property type="molecule type" value="Genomic_DNA"/>
</dbReference>
<evidence type="ECO:0000313" key="2">
    <source>
        <dbReference type="Proteomes" id="UP001203338"/>
    </source>
</evidence>
<dbReference type="InterPro" id="IPR038444">
    <property type="entry name" value="DUF465_sf"/>
</dbReference>
<comment type="caution">
    <text evidence="1">The sequence shown here is derived from an EMBL/GenBank/DDBJ whole genome shotgun (WGS) entry which is preliminary data.</text>
</comment>